<sequence>MQENVDLNRIDSNNPFEKISSNLSETSVNVTHDDSTTIVTHRARQCQCDRLLEYRSRLKESQLYSLTISSNGIECYESDCQPSVFTESYQCRMISHDQNMDSFNELPLMNDQGIKQNMSYISLTSLSQIIDHEPNVSRKDSISRSKSNILLHKPSLFLTDILNKMTNEQLAKSIAQLTKLHESRTKLISLEKLPRTNSLPNLNKKPKKLYSVNSLLSERRTPLNKTHIENEILSMNRNEQKHTDEDTRALRIDIEIPNDKYRTDTNGKTRSVVIKEKSQTPVHISEPLDRHIIASKLKSLPKRKLSQENHQTISINDSLVTTSAVSSSIVHLPIVKSSSKCDEQVSKWNPSSASKINPIDTKNILLSSKPMTNLTSTNDEQVELAKISKATNNQLRQTTNFETNKQPLSECEMKQSRNDVSEKNNINQSLKDFSLCNKITDHPSQSNVLL</sequence>
<evidence type="ECO:0000313" key="1">
    <source>
        <dbReference type="EMBL" id="CAF1224018.1"/>
    </source>
</evidence>
<proteinExistence type="predicted"/>
<evidence type="ECO:0000313" key="2">
    <source>
        <dbReference type="EMBL" id="CAF1574206.1"/>
    </source>
</evidence>
<dbReference type="EMBL" id="CAJNOV010015495">
    <property type="protein sequence ID" value="CAF1574206.1"/>
    <property type="molecule type" value="Genomic_DNA"/>
</dbReference>
<name>A0A814Y3N3_9BILA</name>
<organism evidence="1 3">
    <name type="scientific">Rotaria magnacalcarata</name>
    <dbReference type="NCBI Taxonomy" id="392030"/>
    <lineage>
        <taxon>Eukaryota</taxon>
        <taxon>Metazoa</taxon>
        <taxon>Spiralia</taxon>
        <taxon>Gnathifera</taxon>
        <taxon>Rotifera</taxon>
        <taxon>Eurotatoria</taxon>
        <taxon>Bdelloidea</taxon>
        <taxon>Philodinida</taxon>
        <taxon>Philodinidae</taxon>
        <taxon>Rotaria</taxon>
    </lineage>
</organism>
<evidence type="ECO:0000313" key="3">
    <source>
        <dbReference type="Proteomes" id="UP000663834"/>
    </source>
</evidence>
<dbReference type="OrthoDB" id="10023612at2759"/>
<dbReference type="AlphaFoldDB" id="A0A814Y3N3"/>
<accession>A0A814Y3N3</accession>
<protein>
    <submittedName>
        <fullName evidence="1">Uncharacterized protein</fullName>
    </submittedName>
</protein>
<comment type="caution">
    <text evidence="1">The sequence shown here is derived from an EMBL/GenBank/DDBJ whole genome shotgun (WGS) entry which is preliminary data.</text>
</comment>
<reference evidence="1" key="1">
    <citation type="submission" date="2021-02" db="EMBL/GenBank/DDBJ databases">
        <authorList>
            <person name="Nowell W R."/>
        </authorList>
    </citation>
    <scope>NUCLEOTIDE SEQUENCE</scope>
</reference>
<dbReference type="EMBL" id="CAJNOW010000066">
    <property type="protein sequence ID" value="CAF1224018.1"/>
    <property type="molecule type" value="Genomic_DNA"/>
</dbReference>
<gene>
    <name evidence="2" type="ORF">CJN711_LOCUS32253</name>
    <name evidence="1" type="ORF">KQP761_LOCUS954</name>
</gene>
<dbReference type="Proteomes" id="UP000663855">
    <property type="component" value="Unassembled WGS sequence"/>
</dbReference>
<dbReference type="Proteomes" id="UP000663834">
    <property type="component" value="Unassembled WGS sequence"/>
</dbReference>